<evidence type="ECO:0000256" key="4">
    <source>
        <dbReference type="ARBA" id="ARBA00008343"/>
    </source>
</evidence>
<reference evidence="16" key="2">
    <citation type="submission" date="2023-05" db="EMBL/GenBank/DDBJ databases">
        <authorList>
            <person name="Schelkunov M.I."/>
        </authorList>
    </citation>
    <scope>NUCLEOTIDE SEQUENCE</scope>
    <source>
        <strain evidence="16">Hsosn_3</strain>
        <tissue evidence="16">Leaf</tissue>
    </source>
</reference>
<comment type="cofactor">
    <cofactor evidence="1">
        <name>[4Fe-4S] cluster</name>
        <dbReference type="ChEBI" id="CHEBI:49883"/>
    </cofactor>
</comment>
<keyword evidence="10" id="KW-0238">DNA-binding</keyword>
<evidence type="ECO:0000256" key="7">
    <source>
        <dbReference type="ARBA" id="ARBA00022801"/>
    </source>
</evidence>
<dbReference type="PROSITE" id="PS00764">
    <property type="entry name" value="ENDONUCLEASE_III_1"/>
    <property type="match status" value="1"/>
</dbReference>
<evidence type="ECO:0000256" key="2">
    <source>
        <dbReference type="ARBA" id="ARBA00004123"/>
    </source>
</evidence>
<evidence type="ECO:0000256" key="14">
    <source>
        <dbReference type="SAM" id="MobiDB-lite"/>
    </source>
</evidence>
<feature type="region of interest" description="Disordered" evidence="14">
    <location>
        <begin position="1144"/>
        <end position="1166"/>
    </location>
</feature>
<feature type="compositionally biased region" description="Basic and acidic residues" evidence="14">
    <location>
        <begin position="153"/>
        <end position="163"/>
    </location>
</feature>
<evidence type="ECO:0000256" key="10">
    <source>
        <dbReference type="ARBA" id="ARBA00023125"/>
    </source>
</evidence>
<keyword evidence="17" id="KW-1185">Reference proteome</keyword>
<keyword evidence="11" id="KW-0234">DNA repair</keyword>
<organism evidence="16 17">
    <name type="scientific">Heracleum sosnowskyi</name>
    <dbReference type="NCBI Taxonomy" id="360622"/>
    <lineage>
        <taxon>Eukaryota</taxon>
        <taxon>Viridiplantae</taxon>
        <taxon>Streptophyta</taxon>
        <taxon>Embryophyta</taxon>
        <taxon>Tracheophyta</taxon>
        <taxon>Spermatophyta</taxon>
        <taxon>Magnoliopsida</taxon>
        <taxon>eudicotyledons</taxon>
        <taxon>Gunneridae</taxon>
        <taxon>Pentapetalae</taxon>
        <taxon>asterids</taxon>
        <taxon>campanulids</taxon>
        <taxon>Apiales</taxon>
        <taxon>Apiaceae</taxon>
        <taxon>Apioideae</taxon>
        <taxon>apioid superclade</taxon>
        <taxon>Tordylieae</taxon>
        <taxon>Tordyliinae</taxon>
        <taxon>Heracleum</taxon>
    </lineage>
</organism>
<feature type="compositionally biased region" description="Polar residues" evidence="14">
    <location>
        <begin position="819"/>
        <end position="828"/>
    </location>
</feature>
<feature type="region of interest" description="Disordered" evidence="14">
    <location>
        <begin position="789"/>
        <end position="873"/>
    </location>
</feature>
<dbReference type="InterPro" id="IPR004035">
    <property type="entry name" value="Endouclease-III_FeS-bd_BS"/>
</dbReference>
<feature type="compositionally biased region" description="Polar residues" evidence="14">
    <location>
        <begin position="1144"/>
        <end position="1158"/>
    </location>
</feature>
<dbReference type="InterPro" id="IPR003651">
    <property type="entry name" value="Endonuclease3_FeS-loop_motif"/>
</dbReference>
<gene>
    <name evidence="16" type="ORF">POM88_052427</name>
</gene>
<feature type="compositionally biased region" description="Low complexity" evidence="14">
    <location>
        <begin position="801"/>
        <end position="818"/>
    </location>
</feature>
<dbReference type="SMART" id="SM00525">
    <property type="entry name" value="FES"/>
    <property type="match status" value="1"/>
</dbReference>
<dbReference type="InterPro" id="IPR028925">
    <property type="entry name" value="RRM_DME"/>
</dbReference>
<feature type="region of interest" description="Disordered" evidence="14">
    <location>
        <begin position="126"/>
        <end position="205"/>
    </location>
</feature>
<dbReference type="Gene3D" id="1.10.1670.10">
    <property type="entry name" value="Helix-hairpin-Helix base-excision DNA repair enzymes (C-terminal)"/>
    <property type="match status" value="1"/>
</dbReference>
<evidence type="ECO:0000256" key="8">
    <source>
        <dbReference type="ARBA" id="ARBA00023004"/>
    </source>
</evidence>
<reference evidence="16" key="1">
    <citation type="submission" date="2023-02" db="EMBL/GenBank/DDBJ databases">
        <title>Genome of toxic invasive species Heracleum sosnowskyi carries increased number of genes despite the absence of recent whole-genome duplications.</title>
        <authorList>
            <person name="Schelkunov M."/>
            <person name="Shtratnikova V."/>
            <person name="Makarenko M."/>
            <person name="Klepikova A."/>
            <person name="Omelchenko D."/>
            <person name="Novikova G."/>
            <person name="Obukhova E."/>
            <person name="Bogdanov V."/>
            <person name="Penin A."/>
            <person name="Logacheva M."/>
        </authorList>
    </citation>
    <scope>NUCLEOTIDE SEQUENCE</scope>
    <source>
        <strain evidence="16">Hsosn_3</strain>
        <tissue evidence="16">Leaf</tissue>
    </source>
</reference>
<evidence type="ECO:0000256" key="9">
    <source>
        <dbReference type="ARBA" id="ARBA00023014"/>
    </source>
</evidence>
<comment type="caution">
    <text evidence="16">The sequence shown here is derived from an EMBL/GenBank/DDBJ whole genome shotgun (WGS) entry which is preliminary data.</text>
</comment>
<evidence type="ECO:0000256" key="5">
    <source>
        <dbReference type="ARBA" id="ARBA00022723"/>
    </source>
</evidence>
<dbReference type="SUPFAM" id="SSF48150">
    <property type="entry name" value="DNA-glycosylase"/>
    <property type="match status" value="1"/>
</dbReference>
<dbReference type="GO" id="GO:0006284">
    <property type="term" value="P:base-excision repair"/>
    <property type="evidence" value="ECO:0007669"/>
    <property type="project" value="InterPro"/>
</dbReference>
<evidence type="ECO:0000259" key="15">
    <source>
        <dbReference type="Pfam" id="PF15628"/>
    </source>
</evidence>
<keyword evidence="13" id="KW-0326">Glycosidase</keyword>
<dbReference type="EMBL" id="JAUIZM010000013">
    <property type="protein sequence ID" value="KAK1353292.1"/>
    <property type="molecule type" value="Genomic_DNA"/>
</dbReference>
<dbReference type="InterPro" id="IPR003265">
    <property type="entry name" value="HhH-GPD_domain"/>
</dbReference>
<evidence type="ECO:0000256" key="1">
    <source>
        <dbReference type="ARBA" id="ARBA00001966"/>
    </source>
</evidence>
<accession>A0AAD8GRY6</accession>
<dbReference type="GO" id="GO:0141166">
    <property type="term" value="P:chromosomal 5-methylcytosine DNA demethylation pathway"/>
    <property type="evidence" value="ECO:0007669"/>
    <property type="project" value="InterPro"/>
</dbReference>
<feature type="compositionally biased region" description="Basic residues" evidence="14">
    <location>
        <begin position="285"/>
        <end position="295"/>
    </location>
</feature>
<dbReference type="Gene3D" id="1.10.340.30">
    <property type="entry name" value="Hypothetical protein, domain 2"/>
    <property type="match status" value="1"/>
</dbReference>
<keyword evidence="7" id="KW-0378">Hydrolase</keyword>
<dbReference type="GO" id="GO:0035514">
    <property type="term" value="F:DNA demethylase activity"/>
    <property type="evidence" value="ECO:0007669"/>
    <property type="project" value="InterPro"/>
</dbReference>
<dbReference type="GO" id="GO:0003677">
    <property type="term" value="F:DNA binding"/>
    <property type="evidence" value="ECO:0007669"/>
    <property type="project" value="UniProtKB-KW"/>
</dbReference>
<keyword evidence="8" id="KW-0408">Iron</keyword>
<keyword evidence="6" id="KW-0227">DNA damage</keyword>
<comment type="subcellular location">
    <subcellularLocation>
        <location evidence="2">Nucleus</location>
    </subcellularLocation>
</comment>
<feature type="compositionally biased region" description="Low complexity" evidence="14">
    <location>
        <begin position="334"/>
        <end position="344"/>
    </location>
</feature>
<keyword evidence="9" id="KW-0411">Iron-sulfur</keyword>
<dbReference type="GO" id="GO:0051539">
    <property type="term" value="F:4 iron, 4 sulfur cluster binding"/>
    <property type="evidence" value="ECO:0007669"/>
    <property type="project" value="InterPro"/>
</dbReference>
<dbReference type="PANTHER" id="PTHR46213:SF13">
    <property type="entry name" value="DEMETER-LIKE PROTEIN 2-RELATED"/>
    <property type="match status" value="1"/>
</dbReference>
<evidence type="ECO:0000256" key="6">
    <source>
        <dbReference type="ARBA" id="ARBA00022763"/>
    </source>
</evidence>
<evidence type="ECO:0000313" key="17">
    <source>
        <dbReference type="Proteomes" id="UP001237642"/>
    </source>
</evidence>
<sequence>MEEECVKDGFFAPSTPAKQNVVSSVMINARKEVSIDGEAETSGLQLFVDLGDLVYVNDGMKFDFEAPQVSSSERDTISIDIPFPAMQHDDASHQATAHTNEADLAFSIPEKHQDSKVRDTISINIPFPDMQHDDASHQGSAAINGSGLASSNPEKHQDSKKTDTISINIPFPDMQHHDASSQASPEINGAGLASLTPEKHQDSKKRDTISINIPFSDMQHDDASHQSSPEINAAGLASLTPEKHQGSKKRDTISINIPFSDVQHDEASRKASAQINGSGLVFSTPKKHQDSKKRFNSGTDSNEKYPQKPKKHRPKILDESIKRKTGKAQVSGFTPKTPLKCSTPKPCPKKSHVKKNSSKMVFDSSEDVVQGLGPQHSCKRSLNSDFDKEAQGENVCDLSQDGDYQFLSLNLNRKDEKRFAKQYQRRRKKRIDDTGLNMMKPAICANEENFTPESNVTDADPQSSQETAHSSQLGCVMDHLPSVMCGYESNLYPNINRGIRDCVTSLPSSPVVWRRKRSSGCTKRRIYASQPIKFKCSQSPLVNLLEHLPEKNHRSKVRLANQKKNMKRRHSKIKPSSENQIIKMIKDHLPKECLLRQSDPNDEHSTVDYIVARLECLSILQHRHDQLVVRHKSVGAPLVLYEGKFDPRKNNKKVQATVDLDKESERAWTMLMATGGSTTFDEPDSDKEYWDRERQVTINRVESLLSILREFQGNRRFSKWKGSVMDSVVGAYLTQNVSDHLSSSAFMSLAARFPVRDSKGSKRSHESERIQPLLDLFPQEDVGLERFGHKSTSPEIEHCASTSENGSSESSVTCTSTTNNQASETESSVPLKGVTIEKQTKDKNKKDQNMDWDSLRKTYSGKRERNDENMDGIDWQSVRQAPIDDVADTIKARGMQNVLARKIKDCLNRTVQDHGSTDLEWLKDVPPKDAKDYLLSIYGMGLKSVECIRLLTLHQVAFPVDVNVGRVAVRLGWVPLQPLPGGLQMHLLEEYPVMDKIQKYLYPRLCTLDHEKLYELHYHLITFGKVFCTKLNPRCEGCPLKGQCKHYASLSASKRFALPAPGTNNNTTAKKSVGRTTNGNSNMGVEPVVEMPTSPEHHMEEFELGDIEDLYQDLNVALPDLNDYPESDDDILTIRLDDEAYDNQNEAENSTQEGNMSQELAIPSVPSSTPIPNYRGRLKSVHQVYVLPDSHPLLAELQVDERQPDDPSPYLFAPWTIREEGSTIRSSFPQGCGSLEVCRDIVCCSTLSTNEEHGFATTISGTLMIPVRTANKGRFPLNGTYFQVNEVFADEESTNVPIIVPTYWLYGLQRSILYCGASVSSTFRDIPMEHMHYAFSQVDNSTSRPACKGGRLRVEIRKEMEDKSVVWWSYPIHNALALVRSPSPL</sequence>
<dbReference type="InterPro" id="IPR011257">
    <property type="entry name" value="DNA_glycosylase"/>
</dbReference>
<feature type="region of interest" description="Disordered" evidence="14">
    <location>
        <begin position="218"/>
        <end position="357"/>
    </location>
</feature>
<protein>
    <recommendedName>
        <fullName evidence="15">Demeter RRM-fold domain-containing protein</fullName>
    </recommendedName>
</protein>
<dbReference type="PANTHER" id="PTHR46213">
    <property type="entry name" value="TRANSCRIPTIONAL ACTIVATOR DEMETER"/>
    <property type="match status" value="1"/>
</dbReference>
<dbReference type="InterPro" id="IPR023170">
    <property type="entry name" value="HhH_base_excis_C"/>
</dbReference>
<dbReference type="CDD" id="cd00056">
    <property type="entry name" value="ENDO3c"/>
    <property type="match status" value="1"/>
</dbReference>
<feature type="compositionally biased region" description="Basic and acidic residues" evidence="14">
    <location>
        <begin position="838"/>
        <end position="868"/>
    </location>
</feature>
<evidence type="ECO:0000313" key="16">
    <source>
        <dbReference type="EMBL" id="KAK1353292.1"/>
    </source>
</evidence>
<feature type="compositionally biased region" description="Polar residues" evidence="14">
    <location>
        <begin position="137"/>
        <end position="152"/>
    </location>
</feature>
<dbReference type="GO" id="GO:0005634">
    <property type="term" value="C:nucleus"/>
    <property type="evidence" value="ECO:0007669"/>
    <property type="project" value="UniProtKB-SubCell"/>
</dbReference>
<dbReference type="Proteomes" id="UP001237642">
    <property type="component" value="Unassembled WGS sequence"/>
</dbReference>
<dbReference type="GO" id="GO:0046872">
    <property type="term" value="F:metal ion binding"/>
    <property type="evidence" value="ECO:0007669"/>
    <property type="project" value="UniProtKB-KW"/>
</dbReference>
<keyword evidence="5" id="KW-0479">Metal-binding</keyword>
<dbReference type="InterPro" id="IPR044811">
    <property type="entry name" value="DME/ROS1"/>
</dbReference>
<evidence type="ECO:0000256" key="12">
    <source>
        <dbReference type="ARBA" id="ARBA00023242"/>
    </source>
</evidence>
<evidence type="ECO:0000256" key="13">
    <source>
        <dbReference type="ARBA" id="ARBA00023295"/>
    </source>
</evidence>
<evidence type="ECO:0000256" key="11">
    <source>
        <dbReference type="ARBA" id="ARBA00023204"/>
    </source>
</evidence>
<keyword evidence="12" id="KW-0539">Nucleus</keyword>
<evidence type="ECO:0000256" key="3">
    <source>
        <dbReference type="ARBA" id="ARBA00005646"/>
    </source>
</evidence>
<comment type="similarity">
    <text evidence="3">Belongs to the DNA glycosylase family. DEMETER subfamily.</text>
</comment>
<feature type="compositionally biased region" description="Basic and acidic residues" evidence="14">
    <location>
        <begin position="241"/>
        <end position="252"/>
    </location>
</feature>
<feature type="region of interest" description="Disordered" evidence="14">
    <location>
        <begin position="1058"/>
        <end position="1085"/>
    </location>
</feature>
<proteinExistence type="inferred from homology"/>
<feature type="compositionally biased region" description="Polar residues" evidence="14">
    <location>
        <begin position="1062"/>
        <end position="1083"/>
    </location>
</feature>
<feature type="compositionally biased region" description="Basic residues" evidence="14">
    <location>
        <begin position="347"/>
        <end position="357"/>
    </location>
</feature>
<feature type="domain" description="Demeter RRM-fold" evidence="15">
    <location>
        <begin position="1261"/>
        <end position="1336"/>
    </location>
</feature>
<dbReference type="Pfam" id="PF15628">
    <property type="entry name" value="RRM_DME"/>
    <property type="match status" value="1"/>
</dbReference>
<name>A0AAD8GRY6_9APIA</name>
<dbReference type="GO" id="GO:0019104">
    <property type="term" value="F:DNA N-glycosylase activity"/>
    <property type="evidence" value="ECO:0007669"/>
    <property type="project" value="InterPro"/>
</dbReference>
<comment type="similarity">
    <text evidence="4">Belongs to the Nth/MutY family.</text>
</comment>